<sequence length="89" mass="9952">MIPTKVSNLQLLGIVEIVKANPNLAKKKTFKMLKELLSDDVVKYAAVDSIEIVKIMHTTEAFDALKALLSDLDIDNYTHSHVKEEAVRS</sequence>
<protein>
    <submittedName>
        <fullName evidence="1">Uncharacterized protein</fullName>
    </submittedName>
</protein>
<evidence type="ECO:0000313" key="1">
    <source>
        <dbReference type="EMBL" id="KJV61807.1"/>
    </source>
</evidence>
<name>A0A0F3N291_RICAM</name>
<dbReference type="Proteomes" id="UP000033556">
    <property type="component" value="Unassembled WGS sequence"/>
</dbReference>
<dbReference type="EMBL" id="LANR01000001">
    <property type="protein sequence ID" value="KJV61807.1"/>
    <property type="molecule type" value="Genomic_DNA"/>
</dbReference>
<proteinExistence type="predicted"/>
<evidence type="ECO:0000313" key="2">
    <source>
        <dbReference type="Proteomes" id="UP000033556"/>
    </source>
</evidence>
<comment type="caution">
    <text evidence="1">The sequence shown here is derived from an EMBL/GenBank/DDBJ whole genome shotgun (WGS) entry which is preliminary data.</text>
</comment>
<dbReference type="AlphaFoldDB" id="A0A0F3N291"/>
<accession>A0A0F3N291</accession>
<organism evidence="1 2">
    <name type="scientific">Rickettsia amblyommatis str. Ac/Pa</name>
    <dbReference type="NCBI Taxonomy" id="1359164"/>
    <lineage>
        <taxon>Bacteria</taxon>
        <taxon>Pseudomonadati</taxon>
        <taxon>Pseudomonadota</taxon>
        <taxon>Alphaproteobacteria</taxon>
        <taxon>Rickettsiales</taxon>
        <taxon>Rickettsiaceae</taxon>
        <taxon>Rickettsieae</taxon>
        <taxon>Rickettsia</taxon>
        <taxon>spotted fever group</taxon>
    </lineage>
</organism>
<keyword evidence="2" id="KW-1185">Reference proteome</keyword>
<reference evidence="1 2" key="1">
    <citation type="submission" date="2015-01" db="EMBL/GenBank/DDBJ databases">
        <title>Genome Sequencing of Rickettsiales.</title>
        <authorList>
            <person name="Daugherty S.C."/>
            <person name="Su Q."/>
            <person name="Abolude K."/>
            <person name="Beier-Sexton M."/>
            <person name="Carlyon J.A."/>
            <person name="Carter R."/>
            <person name="Day N.P."/>
            <person name="Dumler S.J."/>
            <person name="Dyachenko V."/>
            <person name="Godinez A."/>
            <person name="Kurtti T.J."/>
            <person name="Lichay M."/>
            <person name="Mullins K.E."/>
            <person name="Ott S."/>
            <person name="Pappas-Brown V."/>
            <person name="Paris D.H."/>
            <person name="Patel P."/>
            <person name="Richards A.L."/>
            <person name="Sadzewicz L."/>
            <person name="Sears K."/>
            <person name="Seidman D."/>
            <person name="Sengamalay N."/>
            <person name="Stenos J."/>
            <person name="Tallon L.J."/>
            <person name="Vincent G."/>
            <person name="Fraser C.M."/>
            <person name="Munderloh U."/>
            <person name="Dunning-Hotopp J.C."/>
        </authorList>
    </citation>
    <scope>NUCLEOTIDE SEQUENCE [LARGE SCALE GENOMIC DNA]</scope>
    <source>
        <strain evidence="1 2">Ac/Pa</strain>
    </source>
</reference>
<dbReference type="RefSeq" id="WP_156132679.1">
    <property type="nucleotide sequence ID" value="NZ_LANR01000001.1"/>
</dbReference>
<gene>
    <name evidence="1" type="ORF">APHACPA_0823</name>
</gene>
<dbReference type="PATRIC" id="fig|1359164.3.peg.810"/>